<feature type="compositionally biased region" description="Basic and acidic residues" evidence="1">
    <location>
        <begin position="82"/>
        <end position="96"/>
    </location>
</feature>
<dbReference type="AlphaFoldDB" id="A0A2H3D0Y6"/>
<sequence>MPLHPFPSAEHLSLRLTMWLGVKESIGCSTRAKEAPSIPATDDLLDPSLSSRAQHGRRERRRTTPARSLGEGIVSPSHTKQVPRDDSTPSKERETTCRLNHVEPTSDFPSTEPQPMSLSIPPASLRNAWDPSHPNDYDGKTTRPSDNDDGIRAFEGM</sequence>
<dbReference type="InParanoid" id="A0A2H3D0Y6"/>
<evidence type="ECO:0000313" key="2">
    <source>
        <dbReference type="EMBL" id="PBK82687.1"/>
    </source>
</evidence>
<evidence type="ECO:0000313" key="3">
    <source>
        <dbReference type="Proteomes" id="UP000217790"/>
    </source>
</evidence>
<dbReference type="EMBL" id="KZ293714">
    <property type="protein sequence ID" value="PBK82687.1"/>
    <property type="molecule type" value="Genomic_DNA"/>
</dbReference>
<dbReference type="Proteomes" id="UP000217790">
    <property type="component" value="Unassembled WGS sequence"/>
</dbReference>
<proteinExistence type="predicted"/>
<name>A0A2H3D0Y6_ARMGA</name>
<feature type="compositionally biased region" description="Polar residues" evidence="1">
    <location>
        <begin position="107"/>
        <end position="117"/>
    </location>
</feature>
<feature type="compositionally biased region" description="Basic and acidic residues" evidence="1">
    <location>
        <begin position="133"/>
        <end position="157"/>
    </location>
</feature>
<accession>A0A2H3D0Y6</accession>
<organism evidence="2 3">
    <name type="scientific">Armillaria gallica</name>
    <name type="common">Bulbous honey fungus</name>
    <name type="synonym">Armillaria bulbosa</name>
    <dbReference type="NCBI Taxonomy" id="47427"/>
    <lineage>
        <taxon>Eukaryota</taxon>
        <taxon>Fungi</taxon>
        <taxon>Dikarya</taxon>
        <taxon>Basidiomycota</taxon>
        <taxon>Agaricomycotina</taxon>
        <taxon>Agaricomycetes</taxon>
        <taxon>Agaricomycetidae</taxon>
        <taxon>Agaricales</taxon>
        <taxon>Marasmiineae</taxon>
        <taxon>Physalacriaceae</taxon>
        <taxon>Armillaria</taxon>
    </lineage>
</organism>
<gene>
    <name evidence="2" type="ORF">ARMGADRAFT_1090135</name>
</gene>
<feature type="region of interest" description="Disordered" evidence="1">
    <location>
        <begin position="29"/>
        <end position="157"/>
    </location>
</feature>
<reference evidence="3" key="1">
    <citation type="journal article" date="2017" name="Nat. Ecol. Evol.">
        <title>Genome expansion and lineage-specific genetic innovations in the forest pathogenic fungi Armillaria.</title>
        <authorList>
            <person name="Sipos G."/>
            <person name="Prasanna A.N."/>
            <person name="Walter M.C."/>
            <person name="O'Connor E."/>
            <person name="Balint B."/>
            <person name="Krizsan K."/>
            <person name="Kiss B."/>
            <person name="Hess J."/>
            <person name="Varga T."/>
            <person name="Slot J."/>
            <person name="Riley R."/>
            <person name="Boka B."/>
            <person name="Rigling D."/>
            <person name="Barry K."/>
            <person name="Lee J."/>
            <person name="Mihaltcheva S."/>
            <person name="LaButti K."/>
            <person name="Lipzen A."/>
            <person name="Waldron R."/>
            <person name="Moloney N.M."/>
            <person name="Sperisen C."/>
            <person name="Kredics L."/>
            <person name="Vagvoelgyi C."/>
            <person name="Patrignani A."/>
            <person name="Fitzpatrick D."/>
            <person name="Nagy I."/>
            <person name="Doyle S."/>
            <person name="Anderson J.B."/>
            <person name="Grigoriev I.V."/>
            <person name="Gueldener U."/>
            <person name="Muensterkoetter M."/>
            <person name="Nagy L.G."/>
        </authorList>
    </citation>
    <scope>NUCLEOTIDE SEQUENCE [LARGE SCALE GENOMIC DNA]</scope>
    <source>
        <strain evidence="3">Ar21-2</strain>
    </source>
</reference>
<feature type="compositionally biased region" description="Basic residues" evidence="1">
    <location>
        <begin position="54"/>
        <end position="64"/>
    </location>
</feature>
<protein>
    <submittedName>
        <fullName evidence="2">Uncharacterized protein</fullName>
    </submittedName>
</protein>
<evidence type="ECO:0000256" key="1">
    <source>
        <dbReference type="SAM" id="MobiDB-lite"/>
    </source>
</evidence>
<keyword evidence="3" id="KW-1185">Reference proteome</keyword>